<protein>
    <submittedName>
        <fullName evidence="1">Uncharacterized protein</fullName>
    </submittedName>
</protein>
<evidence type="ECO:0000313" key="1">
    <source>
        <dbReference type="EMBL" id="GFP18886.1"/>
    </source>
</evidence>
<accession>A0A6V8NK52</accession>
<feature type="non-terminal residue" evidence="1">
    <location>
        <position position="1"/>
    </location>
</feature>
<organism evidence="1 2">
    <name type="scientific">Candidatus Hakubella thermalkaliphila</name>
    <dbReference type="NCBI Taxonomy" id="2754717"/>
    <lineage>
        <taxon>Bacteria</taxon>
        <taxon>Bacillati</taxon>
        <taxon>Actinomycetota</taxon>
        <taxon>Actinomycetota incertae sedis</taxon>
        <taxon>Candidatus Hakubellales</taxon>
        <taxon>Candidatus Hakubellaceae</taxon>
        <taxon>Candidatus Hakubella</taxon>
    </lineage>
</organism>
<evidence type="ECO:0000313" key="2">
    <source>
        <dbReference type="Proteomes" id="UP000574717"/>
    </source>
</evidence>
<reference evidence="1 2" key="1">
    <citation type="journal article" date="2020" name="Front. Microbiol.">
        <title>Single-cell genomics of novel Actinobacteria with the Wood-Ljungdahl pathway discovered in a serpentinizing system.</title>
        <authorList>
            <person name="Merino N."/>
            <person name="Kawai M."/>
            <person name="Boyd E.S."/>
            <person name="Colman D.R."/>
            <person name="McGlynn S.E."/>
            <person name="Nealson K.H."/>
            <person name="Kurokawa K."/>
            <person name="Hongoh Y."/>
        </authorList>
    </citation>
    <scope>NUCLEOTIDE SEQUENCE [LARGE SCALE GENOMIC DNA]</scope>
    <source>
        <strain evidence="1 2">S03</strain>
    </source>
</reference>
<proteinExistence type="predicted"/>
<comment type="caution">
    <text evidence="1">The sequence shown here is derived from an EMBL/GenBank/DDBJ whole genome shotgun (WGS) entry which is preliminary data.</text>
</comment>
<name>A0A6V8NK52_9ACTN</name>
<gene>
    <name evidence="1" type="ORF">HKBW3S03_00391</name>
</gene>
<dbReference type="EMBL" id="BLRU01000019">
    <property type="protein sequence ID" value="GFP18886.1"/>
    <property type="molecule type" value="Genomic_DNA"/>
</dbReference>
<dbReference type="AlphaFoldDB" id="A0A6V8NK52"/>
<dbReference type="Proteomes" id="UP000574717">
    <property type="component" value="Unassembled WGS sequence"/>
</dbReference>
<sequence>AQIPDAYFTLESIISEIKEGIRNNEPEFRNVQSWTNLLSGRPLFDPETRAAVREWRGIRGSSIGVFRRHVRRMVQANQSGIFVDTRSTGDRACRR</sequence>